<accession>A0A368FDA7</accession>
<dbReference type="EMBL" id="JOJR01001656">
    <property type="protein sequence ID" value="RCN30113.1"/>
    <property type="molecule type" value="Genomic_DNA"/>
</dbReference>
<dbReference type="Proteomes" id="UP000252519">
    <property type="component" value="Unassembled WGS sequence"/>
</dbReference>
<evidence type="ECO:0000313" key="3">
    <source>
        <dbReference type="Proteomes" id="UP000252519"/>
    </source>
</evidence>
<name>A0A368FDA7_ANCCA</name>
<protein>
    <submittedName>
        <fullName evidence="2">Uncharacterized protein</fullName>
    </submittedName>
</protein>
<proteinExistence type="predicted"/>
<sequence length="71" mass="8399">MDFDRPRTTTNRGYLPQYTTLSPRPGRSRKRKRRKKAKAEPKIAKLAKVSPYRHRSASEPQTNRRMVPVYN</sequence>
<organism evidence="2 3">
    <name type="scientific">Ancylostoma caninum</name>
    <name type="common">Dog hookworm</name>
    <dbReference type="NCBI Taxonomy" id="29170"/>
    <lineage>
        <taxon>Eukaryota</taxon>
        <taxon>Metazoa</taxon>
        <taxon>Ecdysozoa</taxon>
        <taxon>Nematoda</taxon>
        <taxon>Chromadorea</taxon>
        <taxon>Rhabditida</taxon>
        <taxon>Rhabditina</taxon>
        <taxon>Rhabditomorpha</taxon>
        <taxon>Strongyloidea</taxon>
        <taxon>Ancylostomatidae</taxon>
        <taxon>Ancylostomatinae</taxon>
        <taxon>Ancylostoma</taxon>
    </lineage>
</organism>
<keyword evidence="3" id="KW-1185">Reference proteome</keyword>
<comment type="caution">
    <text evidence="2">The sequence shown here is derived from an EMBL/GenBank/DDBJ whole genome shotgun (WGS) entry which is preliminary data.</text>
</comment>
<feature type="compositionally biased region" description="Basic residues" evidence="1">
    <location>
        <begin position="26"/>
        <end position="37"/>
    </location>
</feature>
<gene>
    <name evidence="2" type="ORF">ANCCAN_24122</name>
</gene>
<feature type="compositionally biased region" description="Polar residues" evidence="1">
    <location>
        <begin position="8"/>
        <end position="22"/>
    </location>
</feature>
<evidence type="ECO:0000256" key="1">
    <source>
        <dbReference type="SAM" id="MobiDB-lite"/>
    </source>
</evidence>
<feature type="region of interest" description="Disordered" evidence="1">
    <location>
        <begin position="1"/>
        <end position="71"/>
    </location>
</feature>
<dbReference type="AlphaFoldDB" id="A0A368FDA7"/>
<reference evidence="2 3" key="1">
    <citation type="submission" date="2014-10" db="EMBL/GenBank/DDBJ databases">
        <title>Draft genome of the hookworm Ancylostoma caninum.</title>
        <authorList>
            <person name="Mitreva M."/>
        </authorList>
    </citation>
    <scope>NUCLEOTIDE SEQUENCE [LARGE SCALE GENOMIC DNA]</scope>
    <source>
        <strain evidence="2 3">Baltimore</strain>
    </source>
</reference>
<evidence type="ECO:0000313" key="2">
    <source>
        <dbReference type="EMBL" id="RCN30113.1"/>
    </source>
</evidence>